<evidence type="ECO:0000313" key="3">
    <source>
        <dbReference type="Proteomes" id="UP000528322"/>
    </source>
</evidence>
<dbReference type="Proteomes" id="UP000528322">
    <property type="component" value="Unassembled WGS sequence"/>
</dbReference>
<evidence type="ECO:0000313" key="2">
    <source>
        <dbReference type="EMBL" id="MBB5022566.1"/>
    </source>
</evidence>
<dbReference type="RefSeq" id="WP_183733299.1">
    <property type="nucleotide sequence ID" value="NZ_JACHID010000012.1"/>
</dbReference>
<sequence>MKSFLVGGTTGVLVSLVVFWLLFQWYVPQNYIDRDEGRLIAERNNMLLSEIDSLRDDLDTLRFQVAQHDQRPAAPDQDVTEQWIQRRVDVHRELKVRTVRDLKYEYISMPIGEATLPEESRQSILDQIAMADEGTVYLVVGITDDLPYAPPFADLKQQGLALKRAKYVKELIEDHYGQRDDIFIDVLMDQTDRRGIMVSRIQFEPAERSAR</sequence>
<keyword evidence="1" id="KW-1133">Transmembrane helix</keyword>
<keyword evidence="1" id="KW-0812">Transmembrane</keyword>
<keyword evidence="3" id="KW-1185">Reference proteome</keyword>
<dbReference type="EMBL" id="JACHID010000012">
    <property type="protein sequence ID" value="MBB5022566.1"/>
    <property type="molecule type" value="Genomic_DNA"/>
</dbReference>
<name>A0A7W7Y5P4_9BACT</name>
<comment type="caution">
    <text evidence="2">The sequence shown here is derived from an EMBL/GenBank/DDBJ whole genome shotgun (WGS) entry which is preliminary data.</text>
</comment>
<protein>
    <submittedName>
        <fullName evidence="2">Uncharacterized protein</fullName>
    </submittedName>
</protein>
<accession>A0A7W7Y5P4</accession>
<evidence type="ECO:0000256" key="1">
    <source>
        <dbReference type="SAM" id="Phobius"/>
    </source>
</evidence>
<feature type="transmembrane region" description="Helical" evidence="1">
    <location>
        <begin position="6"/>
        <end position="27"/>
    </location>
</feature>
<dbReference type="AlphaFoldDB" id="A0A7W7Y5P4"/>
<proteinExistence type="predicted"/>
<organism evidence="2 3">
    <name type="scientific">Desulfurispira natronophila</name>
    <dbReference type="NCBI Taxonomy" id="682562"/>
    <lineage>
        <taxon>Bacteria</taxon>
        <taxon>Pseudomonadati</taxon>
        <taxon>Chrysiogenota</taxon>
        <taxon>Chrysiogenia</taxon>
        <taxon>Chrysiogenales</taxon>
        <taxon>Chrysiogenaceae</taxon>
        <taxon>Desulfurispira</taxon>
    </lineage>
</organism>
<gene>
    <name evidence="2" type="ORF">HNR37_001904</name>
</gene>
<keyword evidence="1" id="KW-0472">Membrane</keyword>
<reference evidence="2 3" key="1">
    <citation type="submission" date="2020-08" db="EMBL/GenBank/DDBJ databases">
        <title>Genomic Encyclopedia of Type Strains, Phase IV (KMG-IV): sequencing the most valuable type-strain genomes for metagenomic binning, comparative biology and taxonomic classification.</title>
        <authorList>
            <person name="Goeker M."/>
        </authorList>
    </citation>
    <scope>NUCLEOTIDE SEQUENCE [LARGE SCALE GENOMIC DNA]</scope>
    <source>
        <strain evidence="2 3">DSM 22071</strain>
    </source>
</reference>